<dbReference type="Gene3D" id="1.20.120.1780">
    <property type="entry name" value="UbiA prenyltransferase"/>
    <property type="match status" value="1"/>
</dbReference>
<dbReference type="STRING" id="1414854.GQ61_01910"/>
<feature type="transmembrane region" description="Helical" evidence="11">
    <location>
        <begin position="242"/>
        <end position="261"/>
    </location>
</feature>
<dbReference type="Gene3D" id="1.10.357.140">
    <property type="entry name" value="UbiA prenyltransferase"/>
    <property type="match status" value="1"/>
</dbReference>
<evidence type="ECO:0000256" key="12">
    <source>
        <dbReference type="NCBIfam" id="TIGR01474"/>
    </source>
</evidence>
<evidence type="ECO:0000256" key="7">
    <source>
        <dbReference type="ARBA" id="ARBA00022688"/>
    </source>
</evidence>
<comment type="subcellular location">
    <subcellularLocation>
        <location evidence="11">Cell inner membrane</location>
        <topology evidence="11">Multi-pass membrane protein</topology>
    </subcellularLocation>
    <subcellularLocation>
        <location evidence="2">Membrane</location>
        <topology evidence="2">Multi-pass membrane protein</topology>
    </subcellularLocation>
</comment>
<keyword evidence="5 11" id="KW-0997">Cell inner membrane</keyword>
<dbReference type="PROSITE" id="PS00943">
    <property type="entry name" value="UBIA"/>
    <property type="match status" value="1"/>
</dbReference>
<dbReference type="PANTHER" id="PTHR11048">
    <property type="entry name" value="PRENYLTRANSFERASES"/>
    <property type="match status" value="1"/>
</dbReference>
<keyword evidence="4 11" id="KW-1003">Cell membrane</keyword>
<dbReference type="KEGG" id="naf:GQ61_01910"/>
<feature type="transmembrane region" description="Helical" evidence="11">
    <location>
        <begin position="273"/>
        <end position="290"/>
    </location>
</feature>
<evidence type="ECO:0000256" key="8">
    <source>
        <dbReference type="ARBA" id="ARBA00022692"/>
    </source>
</evidence>
<evidence type="ECO:0000313" key="13">
    <source>
        <dbReference type="EMBL" id="ARN84294.1"/>
    </source>
</evidence>
<keyword evidence="9 11" id="KW-1133">Transmembrane helix</keyword>
<keyword evidence="11" id="KW-0460">Magnesium</keyword>
<evidence type="ECO:0000313" key="14">
    <source>
        <dbReference type="Proteomes" id="UP000237351"/>
    </source>
</evidence>
<dbReference type="InterPro" id="IPR000537">
    <property type="entry name" value="UbiA_prenyltransferase"/>
</dbReference>
<dbReference type="RefSeq" id="WP_085783667.1">
    <property type="nucleotide sequence ID" value="NZ_CP008743.1"/>
</dbReference>
<proteinExistence type="inferred from homology"/>
<comment type="similarity">
    <text evidence="3 11">Belongs to the UbiA prenyltransferase family.</text>
</comment>
<keyword evidence="6 11" id="KW-0808">Transferase</keyword>
<dbReference type="PANTHER" id="PTHR11048:SF28">
    <property type="entry name" value="4-HYDROXYBENZOATE POLYPRENYLTRANSFERASE, MITOCHONDRIAL"/>
    <property type="match status" value="1"/>
</dbReference>
<gene>
    <name evidence="11" type="primary">ubiA</name>
    <name evidence="13" type="ORF">GQ61_01910</name>
</gene>
<keyword evidence="10 11" id="KW-0472">Membrane</keyword>
<dbReference type="EMBL" id="CP008743">
    <property type="protein sequence ID" value="ARN84294.1"/>
    <property type="molecule type" value="Genomic_DNA"/>
</dbReference>
<dbReference type="EC" id="2.5.1.39" evidence="11 12"/>
<evidence type="ECO:0000256" key="9">
    <source>
        <dbReference type="ARBA" id="ARBA00022989"/>
    </source>
</evidence>
<dbReference type="InterPro" id="IPR006370">
    <property type="entry name" value="HB_polyprenyltransferase-like"/>
</dbReference>
<evidence type="ECO:0000256" key="11">
    <source>
        <dbReference type="HAMAP-Rule" id="MF_01635"/>
    </source>
</evidence>
<evidence type="ECO:0000256" key="1">
    <source>
        <dbReference type="ARBA" id="ARBA00001946"/>
    </source>
</evidence>
<feature type="transmembrane region" description="Helical" evidence="11">
    <location>
        <begin position="174"/>
        <end position="193"/>
    </location>
</feature>
<dbReference type="NCBIfam" id="TIGR01474">
    <property type="entry name" value="ubiA_proteo"/>
    <property type="match status" value="1"/>
</dbReference>
<keyword evidence="14" id="KW-1185">Reference proteome</keyword>
<evidence type="ECO:0000256" key="4">
    <source>
        <dbReference type="ARBA" id="ARBA00022475"/>
    </source>
</evidence>
<dbReference type="InterPro" id="IPR039653">
    <property type="entry name" value="Prenyltransferase"/>
</dbReference>
<organism evidence="13 14">
    <name type="scientific">Candidatus Nucleicultrix amoebiphila FS5</name>
    <dbReference type="NCBI Taxonomy" id="1414854"/>
    <lineage>
        <taxon>Bacteria</taxon>
        <taxon>Pseudomonadati</taxon>
        <taxon>Pseudomonadota</taxon>
        <taxon>Alphaproteobacteria</taxon>
        <taxon>Holosporales</taxon>
        <taxon>Candidatus Nucleicultricaceae</taxon>
        <taxon>Candidatus Nucleicultrix</taxon>
    </lineage>
</organism>
<dbReference type="InterPro" id="IPR030470">
    <property type="entry name" value="UbiA_prenylTrfase_CS"/>
</dbReference>
<reference evidence="13 14" key="1">
    <citation type="submission" date="2014-06" db="EMBL/GenBank/DDBJ databases">
        <title>The genome of the endonuclear symbiont Nucleicultrix amoebiphila.</title>
        <authorList>
            <person name="Schulz F."/>
            <person name="Horn M."/>
        </authorList>
    </citation>
    <scope>NUCLEOTIDE SEQUENCE [LARGE SCALE GENOMIC DNA]</scope>
    <source>
        <strain evidence="13 14">FS5</strain>
    </source>
</reference>
<dbReference type="FunFam" id="1.10.357.140:FF:000008">
    <property type="entry name" value="4-hydroxybenzoate octaprenyltransferase"/>
    <property type="match status" value="1"/>
</dbReference>
<dbReference type="HAMAP" id="MF_01635">
    <property type="entry name" value="UbiA"/>
    <property type="match status" value="1"/>
</dbReference>
<dbReference type="UniPathway" id="UPA00232"/>
<evidence type="ECO:0000256" key="10">
    <source>
        <dbReference type="ARBA" id="ARBA00023136"/>
    </source>
</evidence>
<comment type="cofactor">
    <cofactor evidence="1 11">
        <name>Mg(2+)</name>
        <dbReference type="ChEBI" id="CHEBI:18420"/>
    </cofactor>
</comment>
<dbReference type="GO" id="GO:0006744">
    <property type="term" value="P:ubiquinone biosynthetic process"/>
    <property type="evidence" value="ECO:0007669"/>
    <property type="project" value="UniProtKB-UniRule"/>
</dbReference>
<feature type="transmembrane region" description="Helical" evidence="11">
    <location>
        <begin position="95"/>
        <end position="116"/>
    </location>
</feature>
<dbReference type="GO" id="GO:0008412">
    <property type="term" value="F:4-hydroxybenzoate polyprenyltransferase activity"/>
    <property type="evidence" value="ECO:0007669"/>
    <property type="project" value="UniProtKB-UniRule"/>
</dbReference>
<keyword evidence="7 11" id="KW-0831">Ubiquinone biosynthesis</keyword>
<dbReference type="InterPro" id="IPR044878">
    <property type="entry name" value="UbiA_sf"/>
</dbReference>
<accession>A0A1W6N342</accession>
<comment type="catalytic activity">
    <reaction evidence="11">
        <text>all-trans-octaprenyl diphosphate + 4-hydroxybenzoate = 4-hydroxy-3-(all-trans-octaprenyl)benzoate + diphosphate</text>
        <dbReference type="Rhea" id="RHEA:27782"/>
        <dbReference type="ChEBI" id="CHEBI:1617"/>
        <dbReference type="ChEBI" id="CHEBI:17879"/>
        <dbReference type="ChEBI" id="CHEBI:33019"/>
        <dbReference type="ChEBI" id="CHEBI:57711"/>
        <dbReference type="EC" id="2.5.1.39"/>
    </reaction>
</comment>
<dbReference type="AlphaFoldDB" id="A0A1W6N342"/>
<feature type="transmembrane region" description="Helical" evidence="11">
    <location>
        <begin position="148"/>
        <end position="168"/>
    </location>
</feature>
<keyword evidence="8 11" id="KW-0812">Transmembrane</keyword>
<evidence type="ECO:0000256" key="3">
    <source>
        <dbReference type="ARBA" id="ARBA00005985"/>
    </source>
</evidence>
<comment type="function">
    <text evidence="11">Catalyzes the prenylation of para-hydroxybenzoate (PHB) with an all-trans polyprenyl group. Mediates the second step in the final reaction sequence of ubiquinone-8 (UQ-8) biosynthesis, which is the condensation of the polyisoprenoid side chain with PHB, generating the first membrane-bound Q intermediate 3-octaprenyl-4-hydroxybenzoate.</text>
</comment>
<feature type="transmembrane region" description="Helical" evidence="11">
    <location>
        <begin position="217"/>
        <end position="236"/>
    </location>
</feature>
<evidence type="ECO:0000256" key="2">
    <source>
        <dbReference type="ARBA" id="ARBA00004141"/>
    </source>
</evidence>
<feature type="transmembrane region" description="Helical" evidence="11">
    <location>
        <begin position="53"/>
        <end position="74"/>
    </location>
</feature>
<dbReference type="Proteomes" id="UP000237351">
    <property type="component" value="Chromosome"/>
</dbReference>
<evidence type="ECO:0000256" key="5">
    <source>
        <dbReference type="ARBA" id="ARBA00022519"/>
    </source>
</evidence>
<protein>
    <recommendedName>
        <fullName evidence="11 12">4-hydroxybenzoate octaprenyltransferase</fullName>
        <ecNumber evidence="11 12">2.5.1.39</ecNumber>
    </recommendedName>
    <alternativeName>
        <fullName evidence="11">4-HB polyprenyltransferase</fullName>
    </alternativeName>
</protein>
<sequence length="292" mass="33118">MQPNSGILKWIPPKFHAYARLARIDKPIGIWLLLLPCYWGLALTSSHLPLPEILLFTIGAVLMRSVGCIYNDWVDRDFDSKVRRTANRPLASKALSVYQAYRFMVLLLGLAFLVLLSFSFEVILLGGLSLILVVLYPWMKRFTYWPQAFLGLTFNWGILMGSLVGGGRLDLKTFLLYGAGIFWTLGYDTIYAFQDRDDDALIGVKSTALKFSRHPKLFLMVVYGAFWFLLLILGWISEFHQAYILGISLVGVHLFWQGVTLNPEKSEDCLKKFKSNTLTGLLVILALLLGRL</sequence>
<dbReference type="OrthoDB" id="9782418at2"/>
<dbReference type="CDD" id="cd13959">
    <property type="entry name" value="PT_UbiA_COQ2"/>
    <property type="match status" value="1"/>
</dbReference>
<comment type="pathway">
    <text evidence="11">Cofactor biosynthesis; ubiquinone biosynthesis.</text>
</comment>
<name>A0A1W6N342_9PROT</name>
<dbReference type="GO" id="GO:0005886">
    <property type="term" value="C:plasma membrane"/>
    <property type="evidence" value="ECO:0007669"/>
    <property type="project" value="UniProtKB-SubCell"/>
</dbReference>
<dbReference type="FunFam" id="1.20.120.1780:FF:000001">
    <property type="entry name" value="4-hydroxybenzoate octaprenyltransferase"/>
    <property type="match status" value="1"/>
</dbReference>
<dbReference type="Pfam" id="PF01040">
    <property type="entry name" value="UbiA"/>
    <property type="match status" value="1"/>
</dbReference>
<feature type="transmembrane region" description="Helical" evidence="11">
    <location>
        <begin position="28"/>
        <end position="47"/>
    </location>
</feature>
<evidence type="ECO:0000256" key="6">
    <source>
        <dbReference type="ARBA" id="ARBA00022679"/>
    </source>
</evidence>